<proteinExistence type="predicted"/>
<keyword evidence="3" id="KW-1185">Reference proteome</keyword>
<feature type="signal peptide" evidence="1">
    <location>
        <begin position="1"/>
        <end position="21"/>
    </location>
</feature>
<evidence type="ECO:0000313" key="3">
    <source>
        <dbReference type="Proteomes" id="UP000019365"/>
    </source>
</evidence>
<dbReference type="AlphaFoldDB" id="W7UL88"/>
<protein>
    <submittedName>
        <fullName evidence="2">Uncharacterized protein</fullName>
    </submittedName>
</protein>
<keyword evidence="1" id="KW-0732">Signal</keyword>
<evidence type="ECO:0000313" key="2">
    <source>
        <dbReference type="EMBL" id="EWM54548.1"/>
    </source>
</evidence>
<organism evidence="2 3">
    <name type="scientific">Ruminococcus flavefaciens 007c</name>
    <dbReference type="NCBI Taxonomy" id="1341157"/>
    <lineage>
        <taxon>Bacteria</taxon>
        <taxon>Bacillati</taxon>
        <taxon>Bacillota</taxon>
        <taxon>Clostridia</taxon>
        <taxon>Eubacteriales</taxon>
        <taxon>Oscillospiraceae</taxon>
        <taxon>Ruminococcus</taxon>
    </lineage>
</organism>
<dbReference type="OrthoDB" id="1820720at2"/>
<dbReference type="Proteomes" id="UP000019365">
    <property type="component" value="Unassembled WGS sequence"/>
</dbReference>
<dbReference type="EMBL" id="ATAX01000012">
    <property type="protein sequence ID" value="EWM54548.1"/>
    <property type="molecule type" value="Genomic_DNA"/>
</dbReference>
<dbReference type="PATRIC" id="fig|1341157.4.peg.777"/>
<dbReference type="eggNOG" id="ENOG5030S7Z">
    <property type="taxonomic scope" value="Bacteria"/>
</dbReference>
<accession>W7UL88</accession>
<evidence type="ECO:0000256" key="1">
    <source>
        <dbReference type="SAM" id="SignalP"/>
    </source>
</evidence>
<name>W7UL88_RUMFL</name>
<dbReference type="RefSeq" id="WP_037297409.1">
    <property type="nucleotide sequence ID" value="NZ_ATAX01000012.1"/>
</dbReference>
<comment type="caution">
    <text evidence="2">The sequence shown here is derived from an EMBL/GenBank/DDBJ whole genome shotgun (WGS) entry which is preliminary data.</text>
</comment>
<feature type="chain" id="PRO_5038551011" evidence="1">
    <location>
        <begin position="22"/>
        <end position="177"/>
    </location>
</feature>
<reference evidence="2 3" key="1">
    <citation type="journal article" date="2014" name="PLoS ONE">
        <title>Rumen cellulosomics: divergent fiber-degrading strategies revealed by comparative genome-wide analysis of six ruminococcal strains.</title>
        <authorList>
            <person name="Dassa B."/>
            <person name="Borovok I."/>
            <person name="Ruimy-Israeli V."/>
            <person name="Lamed R."/>
            <person name="Flint H.J."/>
            <person name="Duncan S.H."/>
            <person name="Henrissat B."/>
            <person name="Coutinho P."/>
            <person name="Morrison M."/>
            <person name="Mosoni P."/>
            <person name="Yeoman C.J."/>
            <person name="White B.A."/>
            <person name="Bayer E.A."/>
        </authorList>
    </citation>
    <scope>NUCLEOTIDE SEQUENCE [LARGE SCALE GENOMIC DNA]</scope>
    <source>
        <strain evidence="2 3">007c</strain>
    </source>
</reference>
<gene>
    <name evidence="2" type="ORF">RF007C_00280</name>
</gene>
<dbReference type="PROSITE" id="PS51257">
    <property type="entry name" value="PROKAR_LIPOPROTEIN"/>
    <property type="match status" value="1"/>
</dbReference>
<sequence>MKVLICAVFAVLSLLFTAGCASGRIQDKSYLRAVCITGGSEKELTMAFFSEEGVLTVSGDCTDSAAKQGEIINGRKVFTGYTELILTDGRDSRELLEHMLTDWQVPSSCMVVYSSCGKQLLEEKGAERLTGTVRQAVEQGTAPKSDIITVLGGLCSGSCAETAELRADGTAGSSVIY</sequence>